<keyword evidence="2" id="KW-1185">Reference proteome</keyword>
<accession>A0A1I0QM11</accession>
<proteinExistence type="predicted"/>
<dbReference type="EMBL" id="FOJI01000008">
    <property type="protein sequence ID" value="SEW28225.1"/>
    <property type="molecule type" value="Genomic_DNA"/>
</dbReference>
<evidence type="ECO:0000313" key="2">
    <source>
        <dbReference type="Proteomes" id="UP000199701"/>
    </source>
</evidence>
<organism evidence="1 2">
    <name type="scientific">[Clostridium] fimetarium</name>
    <dbReference type="NCBI Taxonomy" id="99656"/>
    <lineage>
        <taxon>Bacteria</taxon>
        <taxon>Bacillati</taxon>
        <taxon>Bacillota</taxon>
        <taxon>Clostridia</taxon>
        <taxon>Lachnospirales</taxon>
        <taxon>Lachnospiraceae</taxon>
    </lineage>
</organism>
<dbReference type="Proteomes" id="UP000199701">
    <property type="component" value="Unassembled WGS sequence"/>
</dbReference>
<dbReference type="STRING" id="99656.SAMN05421659_108137"/>
<dbReference type="RefSeq" id="WP_092454147.1">
    <property type="nucleotide sequence ID" value="NZ_FOJI01000008.1"/>
</dbReference>
<dbReference type="OrthoDB" id="1683800at2"/>
<dbReference type="AlphaFoldDB" id="A0A1I0QM11"/>
<protein>
    <submittedName>
        <fullName evidence="1">Coat F domain-containing protein</fullName>
    </submittedName>
</protein>
<evidence type="ECO:0000313" key="1">
    <source>
        <dbReference type="EMBL" id="SEW28225.1"/>
    </source>
</evidence>
<sequence length="80" mass="9018">MEEKVMVSDALHGMNSNLSSFGTIIPQTENKDLKQAFKQIRNQGEMSQEELYTIAKNKGYYVPAAMATAEEVKQVKSIFM</sequence>
<dbReference type="Pfam" id="PF07875">
    <property type="entry name" value="Coat_F"/>
    <property type="match status" value="1"/>
</dbReference>
<name>A0A1I0QM11_9FIRM</name>
<reference evidence="1 2" key="1">
    <citation type="submission" date="2016-10" db="EMBL/GenBank/DDBJ databases">
        <authorList>
            <person name="de Groot N.N."/>
        </authorList>
    </citation>
    <scope>NUCLEOTIDE SEQUENCE [LARGE SCALE GENOMIC DNA]</scope>
    <source>
        <strain evidence="1 2">DSM 9179</strain>
    </source>
</reference>
<dbReference type="InterPro" id="IPR012851">
    <property type="entry name" value="Spore_coat_CotF-like"/>
</dbReference>
<gene>
    <name evidence="1" type="ORF">SAMN05421659_108137</name>
</gene>